<name>A0A933MLU6_UNCT6</name>
<dbReference type="NCBIfam" id="TIGR02136">
    <property type="entry name" value="ptsS_2"/>
    <property type="match status" value="1"/>
</dbReference>
<dbReference type="Proteomes" id="UP000736328">
    <property type="component" value="Unassembled WGS sequence"/>
</dbReference>
<evidence type="ECO:0000256" key="3">
    <source>
        <dbReference type="ARBA" id="ARBA00022729"/>
    </source>
</evidence>
<evidence type="ECO:0000313" key="7">
    <source>
        <dbReference type="Proteomes" id="UP000736328"/>
    </source>
</evidence>
<keyword evidence="2 4" id="KW-0813">Transport</keyword>
<gene>
    <name evidence="6" type="ORF">HY768_11825</name>
</gene>
<evidence type="ECO:0000256" key="2">
    <source>
        <dbReference type="ARBA" id="ARBA00022448"/>
    </source>
</evidence>
<protein>
    <recommendedName>
        <fullName evidence="4">Phosphate-binding protein</fullName>
    </recommendedName>
</protein>
<dbReference type="PANTHER" id="PTHR30570:SF1">
    <property type="entry name" value="PHOSPHATE-BINDING PROTEIN PSTS"/>
    <property type="match status" value="1"/>
</dbReference>
<dbReference type="CDD" id="cd13653">
    <property type="entry name" value="PBP2_phosphate_like_1"/>
    <property type="match status" value="1"/>
</dbReference>
<accession>A0A933MLU6</accession>
<proteinExistence type="inferred from homology"/>
<comment type="caution">
    <text evidence="6">The sequence shown here is derived from an EMBL/GenBank/DDBJ whole genome shotgun (WGS) entry which is preliminary data.</text>
</comment>
<evidence type="ECO:0000259" key="5">
    <source>
        <dbReference type="Pfam" id="PF12849"/>
    </source>
</evidence>
<evidence type="ECO:0000256" key="4">
    <source>
        <dbReference type="RuleBase" id="RU367119"/>
    </source>
</evidence>
<feature type="domain" description="PBP" evidence="5">
    <location>
        <begin position="27"/>
        <end position="261"/>
    </location>
</feature>
<keyword evidence="4" id="KW-0592">Phosphate transport</keyword>
<evidence type="ECO:0000313" key="6">
    <source>
        <dbReference type="EMBL" id="MBI4727881.1"/>
    </source>
</evidence>
<organism evidence="6 7">
    <name type="scientific">candidate division TA06 bacterium</name>
    <dbReference type="NCBI Taxonomy" id="2250710"/>
    <lineage>
        <taxon>Bacteria</taxon>
        <taxon>Bacteria division TA06</taxon>
    </lineage>
</organism>
<dbReference type="SUPFAM" id="SSF53850">
    <property type="entry name" value="Periplasmic binding protein-like II"/>
    <property type="match status" value="1"/>
</dbReference>
<keyword evidence="3" id="KW-0732">Signal</keyword>
<dbReference type="AlphaFoldDB" id="A0A933MLU6"/>
<dbReference type="PANTHER" id="PTHR30570">
    <property type="entry name" value="PERIPLASMIC PHOSPHATE BINDING COMPONENT OF PHOSPHATE ABC TRANSPORTER"/>
    <property type="match status" value="1"/>
</dbReference>
<reference evidence="6" key="1">
    <citation type="submission" date="2020-07" db="EMBL/GenBank/DDBJ databases">
        <title>Huge and variable diversity of episymbiotic CPR bacteria and DPANN archaea in groundwater ecosystems.</title>
        <authorList>
            <person name="He C.Y."/>
            <person name="Keren R."/>
            <person name="Whittaker M."/>
            <person name="Farag I.F."/>
            <person name="Doudna J."/>
            <person name="Cate J.H.D."/>
            <person name="Banfield J.F."/>
        </authorList>
    </citation>
    <scope>NUCLEOTIDE SEQUENCE</scope>
    <source>
        <strain evidence="6">NC_groundwater_1520_Pr4_B-0.1um_53_5</strain>
    </source>
</reference>
<comment type="function">
    <text evidence="4">Involved in the system for phosphate transport across the cytoplasmic membrane.</text>
</comment>
<dbReference type="Gene3D" id="3.40.190.10">
    <property type="entry name" value="Periplasmic binding protein-like II"/>
    <property type="match status" value="2"/>
</dbReference>
<dbReference type="InterPro" id="IPR011862">
    <property type="entry name" value="Phos-bd"/>
</dbReference>
<sequence>MTKKIIITAALALVAIMAGLSLAGRGITLKGSDTLLLLGQRWAEIYMQKNPGAVIQVTGGGSGVGIAALINGSTDVCQASRSMKDSEKQKLRDRYFSLGYEIPVAKDGVTLYLNEKNPITELTINQIKDIYTGNTTNWSQLGGPDAKIIVYGRENSSGTYVFFREAAMKNADYTSSMQSLPGTAAVVNAVSKDVYGIGYGGAAYAKGVKELAIKTAKGSFKPTTETVKSGQYPLARNLYWYLRGKPSGEIKKLVDWVLSPEGQEIVKKVGYFTIK</sequence>
<dbReference type="Pfam" id="PF12849">
    <property type="entry name" value="PBP_like_2"/>
    <property type="match status" value="1"/>
</dbReference>
<dbReference type="EMBL" id="JACQXR010000167">
    <property type="protein sequence ID" value="MBI4727881.1"/>
    <property type="molecule type" value="Genomic_DNA"/>
</dbReference>
<dbReference type="InterPro" id="IPR050811">
    <property type="entry name" value="Phosphate_ABC_transporter"/>
</dbReference>
<dbReference type="GO" id="GO:0006817">
    <property type="term" value="P:phosphate ion transport"/>
    <property type="evidence" value="ECO:0007669"/>
    <property type="project" value="UniProtKB-UniRule"/>
</dbReference>
<dbReference type="GO" id="GO:0042301">
    <property type="term" value="F:phosphate ion binding"/>
    <property type="evidence" value="ECO:0007669"/>
    <property type="project" value="UniProtKB-UniRule"/>
</dbReference>
<dbReference type="InterPro" id="IPR024370">
    <property type="entry name" value="PBP_domain"/>
</dbReference>
<comment type="similarity">
    <text evidence="1 4">Belongs to the PstS family.</text>
</comment>
<evidence type="ECO:0000256" key="1">
    <source>
        <dbReference type="ARBA" id="ARBA00008725"/>
    </source>
</evidence>